<feature type="compositionally biased region" description="Pro residues" evidence="1">
    <location>
        <begin position="160"/>
        <end position="169"/>
    </location>
</feature>
<protein>
    <submittedName>
        <fullName evidence="2">Uncharacterized protein</fullName>
    </submittedName>
</protein>
<evidence type="ECO:0000313" key="2">
    <source>
        <dbReference type="EMBL" id="TFK79890.1"/>
    </source>
</evidence>
<dbReference type="InParanoid" id="A0A5C3NV60"/>
<dbReference type="AlphaFoldDB" id="A0A5C3NV60"/>
<dbReference type="EMBL" id="ML211902">
    <property type="protein sequence ID" value="TFK79890.1"/>
    <property type="molecule type" value="Genomic_DNA"/>
</dbReference>
<accession>A0A5C3NV60</accession>
<keyword evidence="3" id="KW-1185">Reference proteome</keyword>
<evidence type="ECO:0000256" key="1">
    <source>
        <dbReference type="SAM" id="MobiDB-lite"/>
    </source>
</evidence>
<gene>
    <name evidence="2" type="ORF">K466DRAFT_569975</name>
</gene>
<sequence>MWSAGTSNGAAMGAGWGPMYTMSGAQLSYGNAPIPFGYHMSSGPQLSLSVGHQLASLDMNAGPQHSFGDQLVDFELPVAFQNQSSDFSYNELFTDLGPLLTGTVPSSHESDGIIVPTAGALLPVTNQQPAHPATPAQLPVPPEVIALMQPSAAAVSSVPAEPPTEPPAPVTDFIDPVAAQPEALAPVTTRTGRVSRAPAAPDVSYSEQPKSAKPKPRPVKKNKTAAEEGHPEAPAAKKKKTS</sequence>
<dbReference type="Proteomes" id="UP000308197">
    <property type="component" value="Unassembled WGS sequence"/>
</dbReference>
<proteinExistence type="predicted"/>
<feature type="compositionally biased region" description="Basic residues" evidence="1">
    <location>
        <begin position="212"/>
        <end position="223"/>
    </location>
</feature>
<reference evidence="2 3" key="1">
    <citation type="journal article" date="2019" name="Nat. Ecol. Evol.">
        <title>Megaphylogeny resolves global patterns of mushroom evolution.</title>
        <authorList>
            <person name="Varga T."/>
            <person name="Krizsan K."/>
            <person name="Foldi C."/>
            <person name="Dima B."/>
            <person name="Sanchez-Garcia M."/>
            <person name="Sanchez-Ramirez S."/>
            <person name="Szollosi G.J."/>
            <person name="Szarkandi J.G."/>
            <person name="Papp V."/>
            <person name="Albert L."/>
            <person name="Andreopoulos W."/>
            <person name="Angelini C."/>
            <person name="Antonin V."/>
            <person name="Barry K.W."/>
            <person name="Bougher N.L."/>
            <person name="Buchanan P."/>
            <person name="Buyck B."/>
            <person name="Bense V."/>
            <person name="Catcheside P."/>
            <person name="Chovatia M."/>
            <person name="Cooper J."/>
            <person name="Damon W."/>
            <person name="Desjardin D."/>
            <person name="Finy P."/>
            <person name="Geml J."/>
            <person name="Haridas S."/>
            <person name="Hughes K."/>
            <person name="Justo A."/>
            <person name="Karasinski D."/>
            <person name="Kautmanova I."/>
            <person name="Kiss B."/>
            <person name="Kocsube S."/>
            <person name="Kotiranta H."/>
            <person name="LaButti K.M."/>
            <person name="Lechner B.E."/>
            <person name="Liimatainen K."/>
            <person name="Lipzen A."/>
            <person name="Lukacs Z."/>
            <person name="Mihaltcheva S."/>
            <person name="Morgado L.N."/>
            <person name="Niskanen T."/>
            <person name="Noordeloos M.E."/>
            <person name="Ohm R.A."/>
            <person name="Ortiz-Santana B."/>
            <person name="Ovrebo C."/>
            <person name="Racz N."/>
            <person name="Riley R."/>
            <person name="Savchenko A."/>
            <person name="Shiryaev A."/>
            <person name="Soop K."/>
            <person name="Spirin V."/>
            <person name="Szebenyi C."/>
            <person name="Tomsovsky M."/>
            <person name="Tulloss R.E."/>
            <person name="Uehling J."/>
            <person name="Grigoriev I.V."/>
            <person name="Vagvolgyi C."/>
            <person name="Papp T."/>
            <person name="Martin F.M."/>
            <person name="Miettinen O."/>
            <person name="Hibbett D.S."/>
            <person name="Nagy L.G."/>
        </authorList>
    </citation>
    <scope>NUCLEOTIDE SEQUENCE [LARGE SCALE GENOMIC DNA]</scope>
    <source>
        <strain evidence="2 3">HHB13444</strain>
    </source>
</reference>
<organism evidence="2 3">
    <name type="scientific">Polyporus arcularius HHB13444</name>
    <dbReference type="NCBI Taxonomy" id="1314778"/>
    <lineage>
        <taxon>Eukaryota</taxon>
        <taxon>Fungi</taxon>
        <taxon>Dikarya</taxon>
        <taxon>Basidiomycota</taxon>
        <taxon>Agaricomycotina</taxon>
        <taxon>Agaricomycetes</taxon>
        <taxon>Polyporales</taxon>
        <taxon>Polyporaceae</taxon>
        <taxon>Polyporus</taxon>
    </lineage>
</organism>
<feature type="region of interest" description="Disordered" evidence="1">
    <location>
        <begin position="156"/>
        <end position="242"/>
    </location>
</feature>
<name>A0A5C3NV60_9APHY</name>
<evidence type="ECO:0000313" key="3">
    <source>
        <dbReference type="Proteomes" id="UP000308197"/>
    </source>
</evidence>